<accession>A0ABW0FNJ2</accession>
<feature type="transmembrane region" description="Helical" evidence="8">
    <location>
        <begin position="242"/>
        <end position="258"/>
    </location>
</feature>
<dbReference type="PANTHER" id="PTHR23522">
    <property type="entry name" value="BLL5896 PROTEIN"/>
    <property type="match status" value="1"/>
</dbReference>
<evidence type="ECO:0000256" key="8">
    <source>
        <dbReference type="SAM" id="Phobius"/>
    </source>
</evidence>
<evidence type="ECO:0000313" key="10">
    <source>
        <dbReference type="EMBL" id="MFC5343310.1"/>
    </source>
</evidence>
<dbReference type="InterPro" id="IPR026032">
    <property type="entry name" value="HcaT-like"/>
</dbReference>
<dbReference type="EMBL" id="JBHSLF010000011">
    <property type="protein sequence ID" value="MFC5343310.1"/>
    <property type="molecule type" value="Genomic_DNA"/>
</dbReference>
<evidence type="ECO:0000256" key="7">
    <source>
        <dbReference type="ARBA" id="ARBA00023136"/>
    </source>
</evidence>
<dbReference type="Proteomes" id="UP001596152">
    <property type="component" value="Unassembled WGS sequence"/>
</dbReference>
<protein>
    <submittedName>
        <fullName evidence="10">MFS transporter</fullName>
    </submittedName>
</protein>
<dbReference type="PANTHER" id="PTHR23522:SF10">
    <property type="entry name" value="3-PHENYLPROPIONIC ACID TRANSPORTER-RELATED"/>
    <property type="match status" value="1"/>
</dbReference>
<evidence type="ECO:0000256" key="1">
    <source>
        <dbReference type="ARBA" id="ARBA00004429"/>
    </source>
</evidence>
<evidence type="ECO:0000256" key="6">
    <source>
        <dbReference type="ARBA" id="ARBA00022989"/>
    </source>
</evidence>
<feature type="domain" description="Major facilitator superfamily associated" evidence="9">
    <location>
        <begin position="6"/>
        <end position="358"/>
    </location>
</feature>
<sequence length="385" mass="40514">MNAARRMALQYVLLFGANGVSLPFAGLWFRSQGFTGAEIGVLLAAPMLARIVTGPLIAVWADGFRRRRSPIAILGLVLCLGYAGAGLADGVWLQGALWFVAATAMAGLIPLSDVLSLQVARRHGFDFALPRGFGSASFVAANVVMGAILTRGSVDWVIVWIAAAAALVALTAATLLPSDPVTEGPRIAARERFKGLARLAVNPTFMTAVLAIGAVQATHGFYYGFSAIAWKAQGIPETMTGLLWAVSVVVEIAFMWWVEPWRKRRGIGPGTILMLGGVAAVVRWTALAFAPPLWLLWPLQALHALTFAATYLAGVQVVERLAPPGGHTAAQTLNSVMAAGMLIGLATLAAGPLYDRVGVLGYLAMTGLAAIGLALQWRLHRAGGV</sequence>
<proteinExistence type="predicted"/>
<feature type="transmembrane region" description="Helical" evidence="8">
    <location>
        <begin position="360"/>
        <end position="379"/>
    </location>
</feature>
<feature type="transmembrane region" description="Helical" evidence="8">
    <location>
        <begin position="12"/>
        <end position="29"/>
    </location>
</feature>
<feature type="transmembrane region" description="Helical" evidence="8">
    <location>
        <begin position="98"/>
        <end position="120"/>
    </location>
</feature>
<evidence type="ECO:0000313" key="11">
    <source>
        <dbReference type="Proteomes" id="UP001596152"/>
    </source>
</evidence>
<evidence type="ECO:0000256" key="3">
    <source>
        <dbReference type="ARBA" id="ARBA00022475"/>
    </source>
</evidence>
<evidence type="ECO:0000259" key="9">
    <source>
        <dbReference type="Pfam" id="PF12832"/>
    </source>
</evidence>
<evidence type="ECO:0000256" key="2">
    <source>
        <dbReference type="ARBA" id="ARBA00022448"/>
    </source>
</evidence>
<comment type="subcellular location">
    <subcellularLocation>
        <location evidence="1">Cell inner membrane</location>
        <topology evidence="1">Multi-pass membrane protein</topology>
    </subcellularLocation>
</comment>
<evidence type="ECO:0000256" key="5">
    <source>
        <dbReference type="ARBA" id="ARBA00022692"/>
    </source>
</evidence>
<keyword evidence="5 8" id="KW-0812">Transmembrane</keyword>
<keyword evidence="6 8" id="KW-1133">Transmembrane helix</keyword>
<comment type="caution">
    <text evidence="10">The sequence shown here is derived from an EMBL/GenBank/DDBJ whole genome shotgun (WGS) entry which is preliminary data.</text>
</comment>
<dbReference type="NCBIfam" id="NF037955">
    <property type="entry name" value="mfs"/>
    <property type="match status" value="1"/>
</dbReference>
<organism evidence="10 11">
    <name type="scientific">Brevundimonas staleyi</name>
    <dbReference type="NCBI Taxonomy" id="74326"/>
    <lineage>
        <taxon>Bacteria</taxon>
        <taxon>Pseudomonadati</taxon>
        <taxon>Pseudomonadota</taxon>
        <taxon>Alphaproteobacteria</taxon>
        <taxon>Caulobacterales</taxon>
        <taxon>Caulobacteraceae</taxon>
        <taxon>Brevundimonas</taxon>
    </lineage>
</organism>
<dbReference type="PIRSF" id="PIRSF004925">
    <property type="entry name" value="HcaT"/>
    <property type="match status" value="1"/>
</dbReference>
<dbReference type="RefSeq" id="WP_374038879.1">
    <property type="nucleotide sequence ID" value="NZ_CP169082.1"/>
</dbReference>
<name>A0ABW0FNJ2_9CAUL</name>
<gene>
    <name evidence="10" type="ORF">ACFPIE_05240</name>
</gene>
<keyword evidence="7 8" id="KW-0472">Membrane</keyword>
<dbReference type="InterPro" id="IPR024989">
    <property type="entry name" value="MFS_assoc_dom"/>
</dbReference>
<feature type="transmembrane region" description="Helical" evidence="8">
    <location>
        <begin position="73"/>
        <end position="92"/>
    </location>
</feature>
<keyword evidence="4" id="KW-0997">Cell inner membrane</keyword>
<keyword evidence="11" id="KW-1185">Reference proteome</keyword>
<feature type="transmembrane region" description="Helical" evidence="8">
    <location>
        <begin position="41"/>
        <end position="61"/>
    </location>
</feature>
<feature type="transmembrane region" description="Helical" evidence="8">
    <location>
        <begin position="270"/>
        <end position="289"/>
    </location>
</feature>
<feature type="transmembrane region" description="Helical" evidence="8">
    <location>
        <begin position="199"/>
        <end position="222"/>
    </location>
</feature>
<keyword evidence="2" id="KW-0813">Transport</keyword>
<feature type="transmembrane region" description="Helical" evidence="8">
    <location>
        <begin position="156"/>
        <end position="178"/>
    </location>
</feature>
<keyword evidence="3" id="KW-1003">Cell membrane</keyword>
<feature type="transmembrane region" description="Helical" evidence="8">
    <location>
        <begin position="295"/>
        <end position="315"/>
    </location>
</feature>
<dbReference type="Gene3D" id="1.20.1250.20">
    <property type="entry name" value="MFS general substrate transporter like domains"/>
    <property type="match status" value="2"/>
</dbReference>
<feature type="transmembrane region" description="Helical" evidence="8">
    <location>
        <begin position="132"/>
        <end position="150"/>
    </location>
</feature>
<dbReference type="InterPro" id="IPR036259">
    <property type="entry name" value="MFS_trans_sf"/>
</dbReference>
<dbReference type="SUPFAM" id="SSF103473">
    <property type="entry name" value="MFS general substrate transporter"/>
    <property type="match status" value="1"/>
</dbReference>
<feature type="transmembrane region" description="Helical" evidence="8">
    <location>
        <begin position="336"/>
        <end position="354"/>
    </location>
</feature>
<evidence type="ECO:0000256" key="4">
    <source>
        <dbReference type="ARBA" id="ARBA00022519"/>
    </source>
</evidence>
<dbReference type="Pfam" id="PF12832">
    <property type="entry name" value="MFS_1_like"/>
    <property type="match status" value="1"/>
</dbReference>
<reference evidence="11" key="1">
    <citation type="journal article" date="2019" name="Int. J. Syst. Evol. Microbiol.">
        <title>The Global Catalogue of Microorganisms (GCM) 10K type strain sequencing project: providing services to taxonomists for standard genome sequencing and annotation.</title>
        <authorList>
            <consortium name="The Broad Institute Genomics Platform"/>
            <consortium name="The Broad Institute Genome Sequencing Center for Infectious Disease"/>
            <person name="Wu L."/>
            <person name="Ma J."/>
        </authorList>
    </citation>
    <scope>NUCLEOTIDE SEQUENCE [LARGE SCALE GENOMIC DNA]</scope>
    <source>
        <strain evidence="11">JCM 12125</strain>
    </source>
</reference>